<dbReference type="Proteomes" id="UP000494256">
    <property type="component" value="Unassembled WGS sequence"/>
</dbReference>
<evidence type="ECO:0000256" key="1">
    <source>
        <dbReference type="SAM" id="MobiDB-lite"/>
    </source>
</evidence>
<comment type="caution">
    <text evidence="2">The sequence shown here is derived from an EMBL/GenBank/DDBJ whole genome shotgun (WGS) entry which is preliminary data.</text>
</comment>
<dbReference type="EMBL" id="CADEBD010000553">
    <property type="protein sequence ID" value="CAB3257606.1"/>
    <property type="molecule type" value="Genomic_DNA"/>
</dbReference>
<dbReference type="AlphaFoldDB" id="A0A8S1BKK8"/>
<organism evidence="2 3">
    <name type="scientific">Arctia plantaginis</name>
    <name type="common">Wood tiger moth</name>
    <name type="synonym">Phalaena plantaginis</name>
    <dbReference type="NCBI Taxonomy" id="874455"/>
    <lineage>
        <taxon>Eukaryota</taxon>
        <taxon>Metazoa</taxon>
        <taxon>Ecdysozoa</taxon>
        <taxon>Arthropoda</taxon>
        <taxon>Hexapoda</taxon>
        <taxon>Insecta</taxon>
        <taxon>Pterygota</taxon>
        <taxon>Neoptera</taxon>
        <taxon>Endopterygota</taxon>
        <taxon>Lepidoptera</taxon>
        <taxon>Glossata</taxon>
        <taxon>Ditrysia</taxon>
        <taxon>Noctuoidea</taxon>
        <taxon>Erebidae</taxon>
        <taxon>Arctiinae</taxon>
        <taxon>Arctia</taxon>
    </lineage>
</organism>
<gene>
    <name evidence="2" type="ORF">APLA_LOCUS15927</name>
</gene>
<accession>A0A8S1BKK8</accession>
<feature type="compositionally biased region" description="Basic and acidic residues" evidence="1">
    <location>
        <begin position="196"/>
        <end position="207"/>
    </location>
</feature>
<evidence type="ECO:0000313" key="3">
    <source>
        <dbReference type="Proteomes" id="UP000494256"/>
    </source>
</evidence>
<protein>
    <submittedName>
        <fullName evidence="2">Uncharacterized protein</fullName>
    </submittedName>
</protein>
<proteinExistence type="predicted"/>
<reference evidence="2 3" key="1">
    <citation type="submission" date="2020-04" db="EMBL/GenBank/DDBJ databases">
        <authorList>
            <person name="Wallbank WR R."/>
            <person name="Pardo Diaz C."/>
            <person name="Kozak K."/>
            <person name="Martin S."/>
            <person name="Jiggins C."/>
            <person name="Moest M."/>
            <person name="Warren A I."/>
            <person name="Byers J.R.P. K."/>
            <person name="Montejo-Kovacevich G."/>
            <person name="Yen C E."/>
        </authorList>
    </citation>
    <scope>NUCLEOTIDE SEQUENCE [LARGE SCALE GENOMIC DNA]</scope>
</reference>
<sequence length="234" mass="26976">MFELIHYRYGLVVTVIVNVILEKNFYIYAINIPRRDGVDVFNLLLGLYKLNPLKHSKVYSKFAKNVLAPGDITGVLSSSENKNYQKKYQELKEIENVIHPLIKKQPKHSLDKPKYDVENVDTEDFRVDLVLPDNIETDYKPANKYGGINILEEYGIIKSNDNKMPMNNAPKTKLLPVNQWLLPTSIKHNPTSMGQLDRENRPHDNKNQYRQIPNSFQEAPIISDNELTADVVVL</sequence>
<dbReference type="OrthoDB" id="14612at2759"/>
<evidence type="ECO:0000313" key="2">
    <source>
        <dbReference type="EMBL" id="CAB3257606.1"/>
    </source>
</evidence>
<name>A0A8S1BKK8_ARCPL</name>
<feature type="region of interest" description="Disordered" evidence="1">
    <location>
        <begin position="186"/>
        <end position="209"/>
    </location>
</feature>